<accession>A0A4Z0W6Z2</accession>
<proteinExistence type="inferred from homology"/>
<evidence type="ECO:0000256" key="2">
    <source>
        <dbReference type="ARBA" id="ARBA00009370"/>
    </source>
</evidence>
<keyword evidence="7" id="KW-0472">Membrane</keyword>
<evidence type="ECO:0000256" key="3">
    <source>
        <dbReference type="ARBA" id="ARBA00013208"/>
    </source>
</evidence>
<feature type="domain" description="Peptidase S26" evidence="8">
    <location>
        <begin position="128"/>
        <end position="331"/>
    </location>
</feature>
<feature type="transmembrane region" description="Helical" evidence="7">
    <location>
        <begin position="53"/>
        <end position="73"/>
    </location>
</feature>
<dbReference type="Pfam" id="PF10502">
    <property type="entry name" value="Peptidase_S26"/>
    <property type="match status" value="1"/>
</dbReference>
<evidence type="ECO:0000256" key="4">
    <source>
        <dbReference type="ARBA" id="ARBA00019232"/>
    </source>
</evidence>
<dbReference type="PROSITE" id="PS00761">
    <property type="entry name" value="SPASE_I_3"/>
    <property type="match status" value="1"/>
</dbReference>
<evidence type="ECO:0000259" key="8">
    <source>
        <dbReference type="Pfam" id="PF10502"/>
    </source>
</evidence>
<evidence type="ECO:0000313" key="9">
    <source>
        <dbReference type="EMBL" id="TGG91105.1"/>
    </source>
</evidence>
<evidence type="ECO:0000313" key="10">
    <source>
        <dbReference type="Proteomes" id="UP000297475"/>
    </source>
</evidence>
<keyword evidence="7" id="KW-0812">Transmembrane</keyword>
<dbReference type="AlphaFoldDB" id="A0A4Z0W6Z2"/>
<dbReference type="GO" id="GO:0004252">
    <property type="term" value="F:serine-type endopeptidase activity"/>
    <property type="evidence" value="ECO:0007669"/>
    <property type="project" value="InterPro"/>
</dbReference>
<comment type="similarity">
    <text evidence="2 7">Belongs to the peptidase S26 family.</text>
</comment>
<evidence type="ECO:0000256" key="7">
    <source>
        <dbReference type="RuleBase" id="RU362042"/>
    </source>
</evidence>
<dbReference type="GO" id="GO:0016020">
    <property type="term" value="C:membrane"/>
    <property type="evidence" value="ECO:0007669"/>
    <property type="project" value="UniProtKB-SubCell"/>
</dbReference>
<comment type="catalytic activity">
    <reaction evidence="1 7">
        <text>Cleavage of hydrophobic, N-terminal signal or leader sequences from secreted and periplasmic proteins.</text>
        <dbReference type="EC" id="3.4.21.89"/>
    </reaction>
</comment>
<protein>
    <recommendedName>
        <fullName evidence="4 7">Signal peptidase I</fullName>
        <ecNumber evidence="3 7">3.4.21.89</ecNumber>
    </recommendedName>
</protein>
<feature type="active site" evidence="6">
    <location>
        <position position="213"/>
    </location>
</feature>
<feature type="transmembrane region" description="Helical" evidence="7">
    <location>
        <begin position="130"/>
        <end position="149"/>
    </location>
</feature>
<dbReference type="EMBL" id="SRMF01000010">
    <property type="protein sequence ID" value="TGG91105.1"/>
    <property type="molecule type" value="Genomic_DNA"/>
</dbReference>
<organism evidence="9 10">
    <name type="scientific">Natronospirillum operosum</name>
    <dbReference type="NCBI Taxonomy" id="2759953"/>
    <lineage>
        <taxon>Bacteria</taxon>
        <taxon>Pseudomonadati</taxon>
        <taxon>Pseudomonadota</taxon>
        <taxon>Gammaproteobacteria</taxon>
        <taxon>Oceanospirillales</taxon>
        <taxon>Natronospirillaceae</taxon>
        <taxon>Natronospirillum</taxon>
    </lineage>
</organism>
<keyword evidence="7" id="KW-1133">Transmembrane helix</keyword>
<comment type="caution">
    <text evidence="9">The sequence shown here is derived from an EMBL/GenBank/DDBJ whole genome shotgun (WGS) entry which is preliminary data.</text>
</comment>
<dbReference type="Gene3D" id="2.10.109.10">
    <property type="entry name" value="Umud Fragment, subunit A"/>
    <property type="match status" value="1"/>
</dbReference>
<dbReference type="InterPro" id="IPR036286">
    <property type="entry name" value="LexA/Signal_pep-like_sf"/>
</dbReference>
<dbReference type="InterPro" id="IPR000223">
    <property type="entry name" value="Pept_S26A_signal_pept_1"/>
</dbReference>
<evidence type="ECO:0000256" key="6">
    <source>
        <dbReference type="PIRSR" id="PIRSR600223-1"/>
    </source>
</evidence>
<dbReference type="PANTHER" id="PTHR43390">
    <property type="entry name" value="SIGNAL PEPTIDASE I"/>
    <property type="match status" value="1"/>
</dbReference>
<dbReference type="GO" id="GO:0006465">
    <property type="term" value="P:signal peptide processing"/>
    <property type="evidence" value="ECO:0007669"/>
    <property type="project" value="InterPro"/>
</dbReference>
<dbReference type="EC" id="3.4.21.89" evidence="3 7"/>
<feature type="transmembrane region" description="Helical" evidence="7">
    <location>
        <begin position="79"/>
        <end position="101"/>
    </location>
</feature>
<feature type="transmembrane region" description="Helical" evidence="7">
    <location>
        <begin position="6"/>
        <end position="23"/>
    </location>
</feature>
<dbReference type="CDD" id="cd06530">
    <property type="entry name" value="S26_SPase_I"/>
    <property type="match status" value="1"/>
</dbReference>
<dbReference type="RefSeq" id="WP_135484527.1">
    <property type="nucleotide sequence ID" value="NZ_SRMF01000010.1"/>
</dbReference>
<keyword evidence="7" id="KW-0645">Protease</keyword>
<evidence type="ECO:0000256" key="5">
    <source>
        <dbReference type="ARBA" id="ARBA00022801"/>
    </source>
</evidence>
<evidence type="ECO:0000256" key="1">
    <source>
        <dbReference type="ARBA" id="ARBA00000677"/>
    </source>
</evidence>
<reference evidence="9 10" key="1">
    <citation type="submission" date="2019-04" db="EMBL/GenBank/DDBJ databases">
        <title>Natronospirillum operosus gen. nov., sp. nov., a haloalkaliphilic satellite isolated from decaying biomass of laboratory culture of cyanobacterium Geitlerinema sp. and proposal of Natronospirillaceae fam. nov. and Saccharospirillaceae fam. nov.</title>
        <authorList>
            <person name="Kevbrin V."/>
            <person name="Boltyanskaya Y."/>
            <person name="Koziaeva V."/>
            <person name="Grouzdev D.S."/>
            <person name="Park M."/>
            <person name="Cho J."/>
        </authorList>
    </citation>
    <scope>NUCLEOTIDE SEQUENCE [LARGE SCALE GENOMIC DNA]</scope>
    <source>
        <strain evidence="9 10">G-116</strain>
    </source>
</reference>
<dbReference type="InterPro" id="IPR019758">
    <property type="entry name" value="Pept_S26A_signal_pept_1_CS"/>
</dbReference>
<dbReference type="OrthoDB" id="9815782at2"/>
<feature type="active site" evidence="6">
    <location>
        <position position="158"/>
    </location>
</feature>
<dbReference type="InterPro" id="IPR019533">
    <property type="entry name" value="Peptidase_S26"/>
</dbReference>
<keyword evidence="10" id="KW-1185">Reference proteome</keyword>
<dbReference type="PROSITE" id="PS00760">
    <property type="entry name" value="SPASE_I_2"/>
    <property type="match status" value="1"/>
</dbReference>
<dbReference type="GO" id="GO:0009003">
    <property type="term" value="F:signal peptidase activity"/>
    <property type="evidence" value="ECO:0007669"/>
    <property type="project" value="UniProtKB-EC"/>
</dbReference>
<name>A0A4Z0W6Z2_9GAMM</name>
<dbReference type="Proteomes" id="UP000297475">
    <property type="component" value="Unassembled WGS sequence"/>
</dbReference>
<comment type="subcellular location">
    <subcellularLocation>
        <location evidence="7">Membrane</location>
        <topology evidence="7">Multi-pass membrane protein</topology>
    </subcellularLocation>
</comment>
<keyword evidence="5 7" id="KW-0378">Hydrolase</keyword>
<dbReference type="NCBIfam" id="TIGR02227">
    <property type="entry name" value="sigpep_I_bact"/>
    <property type="match status" value="1"/>
</dbReference>
<sequence length="349" mass="40224">MYQLASIVLSVLALFWLVDVFVVERSRLRKALTRLQAGAATAEVQPLLRRSPWTYPSQLLGFPLILLVLYLAIQESRDLALLLILGTLYAGLVALLDRVLVRGLRRRIAELVQGEQVERMARTESSMVEYARSFFPVLALVVVLRSFLFEPYQIPSESMRPTLLVGDFLLVNKYSYGVRIPIIKQVVVPVADPAHGEVMVFTPPHRENQNYIKRVMAVGGDHVRYDFQSRDIWVNGELVERELVEQRTERGRAISVYEEIHGDYSYHIYQFDNSPTPNWPPLDMRVPEGHYFVVGDNRDNSLDSRFWQQQYGTSPFVDGRELQGKAVLRWMFWPNLLSLPSFSRFGLIH</sequence>
<gene>
    <name evidence="9" type="primary">lepB</name>
    <name evidence="9" type="ORF">E4656_17070</name>
</gene>
<dbReference type="PRINTS" id="PR00727">
    <property type="entry name" value="LEADERPTASE"/>
</dbReference>
<dbReference type="SUPFAM" id="SSF51306">
    <property type="entry name" value="LexA/Signal peptidase"/>
    <property type="match status" value="1"/>
</dbReference>
<dbReference type="InterPro" id="IPR019757">
    <property type="entry name" value="Pept_S26A_signal_pept_1_Lys-AS"/>
</dbReference>
<dbReference type="PANTHER" id="PTHR43390:SF1">
    <property type="entry name" value="CHLOROPLAST PROCESSING PEPTIDASE"/>
    <property type="match status" value="1"/>
</dbReference>